<evidence type="ECO:0000259" key="1">
    <source>
        <dbReference type="Pfam" id="PF03413"/>
    </source>
</evidence>
<evidence type="ECO:0000313" key="3">
    <source>
        <dbReference type="Proteomes" id="UP000824072"/>
    </source>
</evidence>
<gene>
    <name evidence="2" type="ORF">IAB02_01370</name>
</gene>
<reference evidence="2" key="1">
    <citation type="submission" date="2020-10" db="EMBL/GenBank/DDBJ databases">
        <authorList>
            <person name="Gilroy R."/>
        </authorList>
    </citation>
    <scope>NUCLEOTIDE SEQUENCE</scope>
    <source>
        <strain evidence="2">ChiHcec3-11533</strain>
    </source>
</reference>
<dbReference type="Proteomes" id="UP000824072">
    <property type="component" value="Unassembled WGS sequence"/>
</dbReference>
<dbReference type="InterPro" id="IPR025711">
    <property type="entry name" value="PepSY"/>
</dbReference>
<dbReference type="Pfam" id="PF03413">
    <property type="entry name" value="PepSY"/>
    <property type="match status" value="1"/>
</dbReference>
<evidence type="ECO:0000313" key="2">
    <source>
        <dbReference type="EMBL" id="HIU33189.1"/>
    </source>
</evidence>
<protein>
    <submittedName>
        <fullName evidence="2">Germination protein YpeB</fullName>
    </submittedName>
</protein>
<organism evidence="2 3">
    <name type="scientific">Candidatus Pullichristensenella excrementigallinarum</name>
    <dbReference type="NCBI Taxonomy" id="2840907"/>
    <lineage>
        <taxon>Bacteria</taxon>
        <taxon>Bacillati</taxon>
        <taxon>Bacillota</taxon>
        <taxon>Clostridia</taxon>
        <taxon>Candidatus Pullichristensenella</taxon>
    </lineage>
</organism>
<feature type="non-terminal residue" evidence="2">
    <location>
        <position position="1"/>
    </location>
</feature>
<feature type="domain" description="PepSY" evidence="1">
    <location>
        <begin position="20"/>
        <end position="77"/>
    </location>
</feature>
<sequence>LEAGNYLRNHVQRDLKLPALTQEEAVSRLSGRLVSQSVRLCVIPENTREVLCYEIHATDGANEYLVYIDAATGQEREIMQIISEENGTLVM</sequence>
<dbReference type="EMBL" id="DVMU01000030">
    <property type="protein sequence ID" value="HIU33189.1"/>
    <property type="molecule type" value="Genomic_DNA"/>
</dbReference>
<reference evidence="2" key="2">
    <citation type="journal article" date="2021" name="PeerJ">
        <title>Extensive microbial diversity within the chicken gut microbiome revealed by metagenomics and culture.</title>
        <authorList>
            <person name="Gilroy R."/>
            <person name="Ravi A."/>
            <person name="Getino M."/>
            <person name="Pursley I."/>
            <person name="Horton D.L."/>
            <person name="Alikhan N.F."/>
            <person name="Baker D."/>
            <person name="Gharbi K."/>
            <person name="Hall N."/>
            <person name="Watson M."/>
            <person name="Adriaenssens E.M."/>
            <person name="Foster-Nyarko E."/>
            <person name="Jarju S."/>
            <person name="Secka A."/>
            <person name="Antonio M."/>
            <person name="Oren A."/>
            <person name="Chaudhuri R.R."/>
            <person name="La Ragione R."/>
            <person name="Hildebrand F."/>
            <person name="Pallen M.J."/>
        </authorList>
    </citation>
    <scope>NUCLEOTIDE SEQUENCE</scope>
    <source>
        <strain evidence="2">ChiHcec3-11533</strain>
    </source>
</reference>
<comment type="caution">
    <text evidence="2">The sequence shown here is derived from an EMBL/GenBank/DDBJ whole genome shotgun (WGS) entry which is preliminary data.</text>
</comment>
<name>A0A9D1LB36_9FIRM</name>
<accession>A0A9D1LB36</accession>
<dbReference type="AlphaFoldDB" id="A0A9D1LB36"/>
<proteinExistence type="predicted"/>